<dbReference type="SUPFAM" id="SSF53474">
    <property type="entry name" value="alpha/beta-Hydrolases"/>
    <property type="match status" value="1"/>
</dbReference>
<evidence type="ECO:0000313" key="2">
    <source>
        <dbReference type="Proteomes" id="UP000799439"/>
    </source>
</evidence>
<organism evidence="1 2">
    <name type="scientific">Myriangium duriaei CBS 260.36</name>
    <dbReference type="NCBI Taxonomy" id="1168546"/>
    <lineage>
        <taxon>Eukaryota</taxon>
        <taxon>Fungi</taxon>
        <taxon>Dikarya</taxon>
        <taxon>Ascomycota</taxon>
        <taxon>Pezizomycotina</taxon>
        <taxon>Dothideomycetes</taxon>
        <taxon>Dothideomycetidae</taxon>
        <taxon>Myriangiales</taxon>
        <taxon>Myriangiaceae</taxon>
        <taxon>Myriangium</taxon>
    </lineage>
</organism>
<feature type="non-terminal residue" evidence="1">
    <location>
        <position position="285"/>
    </location>
</feature>
<dbReference type="Proteomes" id="UP000799439">
    <property type="component" value="Unassembled WGS sequence"/>
</dbReference>
<accession>A0A9P4J734</accession>
<dbReference type="EMBL" id="ML996081">
    <property type="protein sequence ID" value="KAF2156563.1"/>
    <property type="molecule type" value="Genomic_DNA"/>
</dbReference>
<dbReference type="Gene3D" id="3.40.50.1820">
    <property type="entry name" value="alpha/beta hydrolase"/>
    <property type="match status" value="1"/>
</dbReference>
<feature type="non-terminal residue" evidence="1">
    <location>
        <position position="1"/>
    </location>
</feature>
<dbReference type="Pfam" id="PF08538">
    <property type="entry name" value="DUF1749"/>
    <property type="match status" value="1"/>
</dbReference>
<name>A0A9P4J734_9PEZI</name>
<keyword evidence="2" id="KW-1185">Reference proteome</keyword>
<evidence type="ECO:0000313" key="1">
    <source>
        <dbReference type="EMBL" id="KAF2156563.1"/>
    </source>
</evidence>
<proteinExistence type="predicted"/>
<dbReference type="OrthoDB" id="10034502at2759"/>
<comment type="caution">
    <text evidence="1">The sequence shown here is derived from an EMBL/GenBank/DDBJ whole genome shotgun (WGS) entry which is preliminary data.</text>
</comment>
<reference evidence="1" key="1">
    <citation type="journal article" date="2020" name="Stud. Mycol.">
        <title>101 Dothideomycetes genomes: a test case for predicting lifestyles and emergence of pathogens.</title>
        <authorList>
            <person name="Haridas S."/>
            <person name="Albert R."/>
            <person name="Binder M."/>
            <person name="Bloem J."/>
            <person name="Labutti K."/>
            <person name="Salamov A."/>
            <person name="Andreopoulos B."/>
            <person name="Baker S."/>
            <person name="Barry K."/>
            <person name="Bills G."/>
            <person name="Bluhm B."/>
            <person name="Cannon C."/>
            <person name="Castanera R."/>
            <person name="Culley D."/>
            <person name="Daum C."/>
            <person name="Ezra D."/>
            <person name="Gonzalez J."/>
            <person name="Henrissat B."/>
            <person name="Kuo A."/>
            <person name="Liang C."/>
            <person name="Lipzen A."/>
            <person name="Lutzoni F."/>
            <person name="Magnuson J."/>
            <person name="Mondo S."/>
            <person name="Nolan M."/>
            <person name="Ohm R."/>
            <person name="Pangilinan J."/>
            <person name="Park H.-J."/>
            <person name="Ramirez L."/>
            <person name="Alfaro M."/>
            <person name="Sun H."/>
            <person name="Tritt A."/>
            <person name="Yoshinaga Y."/>
            <person name="Zwiers L.-H."/>
            <person name="Turgeon B."/>
            <person name="Goodwin S."/>
            <person name="Spatafora J."/>
            <person name="Crous P."/>
            <person name="Grigoriev I."/>
        </authorList>
    </citation>
    <scope>NUCLEOTIDE SEQUENCE</scope>
    <source>
        <strain evidence="1">CBS 260.36</strain>
    </source>
</reference>
<sequence length="285" mass="30455">HSANNNGAHSDSQAPPTVNTLLWIGGLFDTLAHVRYPFTLASGLPPPWTLAQLSLSSAGRAWGVSSLDSDVADLANAIAYFRGLRPGGRIVLMGHSTGCQDALHYLSSASAGNDRPMVDGIILQAPVSDREALVNQIGAEAVERANAAALAMREQGREGDCIPMALLKPLQWDLGITASRWLSLASLGGEDDMFSSDLKDTRLEETFGRIPKNMHVLLLSSGADEYVSKHVDVPAMLKRWAGFAERAGARVHKSSTNQVPGATHDLATVPDSVVRELIDRVVGFL</sequence>
<dbReference type="PANTHER" id="PTHR31591:SF7">
    <property type="entry name" value="DUF1749-DOMAIN-CONTAINING PROTEIN"/>
    <property type="match status" value="1"/>
</dbReference>
<protein>
    <submittedName>
        <fullName evidence="1">DUF1749-domain-containing protein</fullName>
    </submittedName>
</protein>
<dbReference type="InterPro" id="IPR013744">
    <property type="entry name" value="SidJ"/>
</dbReference>
<gene>
    <name evidence="1" type="ORF">K461DRAFT_213344</name>
</gene>
<dbReference type="InterPro" id="IPR029058">
    <property type="entry name" value="AB_hydrolase_fold"/>
</dbReference>
<dbReference type="PANTHER" id="PTHR31591">
    <property type="entry name" value="UPF0613 PROTEIN PB24D3.06C"/>
    <property type="match status" value="1"/>
</dbReference>
<dbReference type="AlphaFoldDB" id="A0A9P4J734"/>